<feature type="compositionally biased region" description="Polar residues" evidence="1">
    <location>
        <begin position="575"/>
        <end position="586"/>
    </location>
</feature>
<feature type="compositionally biased region" description="Basic and acidic residues" evidence="1">
    <location>
        <begin position="559"/>
        <end position="574"/>
    </location>
</feature>
<sequence>MFIPPPTPSLSKAEIEHRRARLQQVRDGSPVPGTRPVSETKSAESGSPEASNALIRRIGIFGLGKDDKRVRSGFDISAPMLSPPSRGLPPVPGSFNFDFEQRSSHSPAAGNVKNLPPLPLPLKPVHSNEEPAGVLAGRQSPASPPRRPPRPLKNLSLENVVVSPSYQSPATRSSKHTRNSSSGSSVSFKALRRTSDRSMASSTSSQTLRSITRNGSARGSIEEPGASRGLLSPSKVKSSMGKSAARHVKKSSLEAALLGLGGVPEQSKPASALSIRATPYAAYQASLYQDRSLPKTPDSIVRSPRELYGAGKRTGFHVNHALKAMEELSPRQLNAIPENFSSNGELSPLPAGMKSPVKTRIHLRGGSVVTVTPPELDAWRRTVYVQGPIRLTKPAIIPRKNSLASLEPFQEAVDQVYQDALRSSRRRSDEAAAKEICDFFLDFGTCDIYPRGGSLDIQEEGLSESEEEVYFDVDLAESPSLTASTLPRAALMPVLDLPPVETEETLRARGIARLMKGRQQTSKPAAEVQGLRKADSVLTLVPLPEDSILDAVLARAVTPRDRDRSTQRTLRTQEGDSSAPWISSGNMHRAAAIARKRYSQ</sequence>
<name>A0A6H0XU97_9PEZI</name>
<evidence type="ECO:0000313" key="2">
    <source>
        <dbReference type="EMBL" id="QIW98187.1"/>
    </source>
</evidence>
<proteinExistence type="predicted"/>
<accession>A0A6H0XU97</accession>
<dbReference type="OrthoDB" id="3786440at2759"/>
<protein>
    <submittedName>
        <fullName evidence="2">Uncharacterized protein</fullName>
    </submittedName>
</protein>
<feature type="compositionally biased region" description="Polar residues" evidence="1">
    <location>
        <begin position="162"/>
        <end position="172"/>
    </location>
</feature>
<evidence type="ECO:0000256" key="1">
    <source>
        <dbReference type="SAM" id="MobiDB-lite"/>
    </source>
</evidence>
<dbReference type="AlphaFoldDB" id="A0A6H0XU97"/>
<dbReference type="EMBL" id="CP051140">
    <property type="protein sequence ID" value="QIW98187.1"/>
    <property type="molecule type" value="Genomic_DNA"/>
</dbReference>
<reference evidence="2 3" key="1">
    <citation type="journal article" date="2016" name="Sci. Rep.">
        <title>Peltaster fructicola genome reveals evolution from an invasive phytopathogen to an ectophytic parasite.</title>
        <authorList>
            <person name="Xu C."/>
            <person name="Chen H."/>
            <person name="Gleason M.L."/>
            <person name="Xu J.R."/>
            <person name="Liu H."/>
            <person name="Zhang R."/>
            <person name="Sun G."/>
        </authorList>
    </citation>
    <scope>NUCLEOTIDE SEQUENCE [LARGE SCALE GENOMIC DNA]</scope>
    <source>
        <strain evidence="2 3">LNHT1506</strain>
    </source>
</reference>
<keyword evidence="3" id="KW-1185">Reference proteome</keyword>
<evidence type="ECO:0000313" key="3">
    <source>
        <dbReference type="Proteomes" id="UP000503462"/>
    </source>
</evidence>
<dbReference type="Proteomes" id="UP000503462">
    <property type="component" value="Chromosome 2"/>
</dbReference>
<organism evidence="2 3">
    <name type="scientific">Peltaster fructicola</name>
    <dbReference type="NCBI Taxonomy" id="286661"/>
    <lineage>
        <taxon>Eukaryota</taxon>
        <taxon>Fungi</taxon>
        <taxon>Dikarya</taxon>
        <taxon>Ascomycota</taxon>
        <taxon>Pezizomycotina</taxon>
        <taxon>Dothideomycetes</taxon>
        <taxon>Dothideomycetes incertae sedis</taxon>
        <taxon>Peltaster</taxon>
    </lineage>
</organism>
<feature type="region of interest" description="Disordered" evidence="1">
    <location>
        <begin position="75"/>
        <end position="247"/>
    </location>
</feature>
<gene>
    <name evidence="2" type="ORF">AMS68_003705</name>
</gene>
<feature type="region of interest" description="Disordered" evidence="1">
    <location>
        <begin position="1"/>
        <end position="50"/>
    </location>
</feature>
<feature type="compositionally biased region" description="Polar residues" evidence="1">
    <location>
        <begin position="37"/>
        <end position="50"/>
    </location>
</feature>
<feature type="compositionally biased region" description="Low complexity" evidence="1">
    <location>
        <begin position="197"/>
        <end position="213"/>
    </location>
</feature>
<feature type="region of interest" description="Disordered" evidence="1">
    <location>
        <begin position="559"/>
        <end position="586"/>
    </location>
</feature>